<keyword evidence="3" id="KW-1185">Reference proteome</keyword>
<protein>
    <submittedName>
        <fullName evidence="1">Uncharacterized protein</fullName>
    </submittedName>
</protein>
<dbReference type="Proteomes" id="UP001187192">
    <property type="component" value="Unassembled WGS sequence"/>
</dbReference>
<name>A0AA88CX87_FICCA</name>
<reference evidence="1" key="1">
    <citation type="submission" date="2023-07" db="EMBL/GenBank/DDBJ databases">
        <title>draft genome sequence of fig (Ficus carica).</title>
        <authorList>
            <person name="Takahashi T."/>
            <person name="Nishimura K."/>
        </authorList>
    </citation>
    <scope>NUCLEOTIDE SEQUENCE</scope>
</reference>
<evidence type="ECO:0000313" key="3">
    <source>
        <dbReference type="Proteomes" id="UP001187192"/>
    </source>
</evidence>
<dbReference type="EMBL" id="BTGU01003679">
    <property type="protein sequence ID" value="GMN35320.1"/>
    <property type="molecule type" value="Genomic_DNA"/>
</dbReference>
<evidence type="ECO:0000313" key="2">
    <source>
        <dbReference type="EMBL" id="GMN35341.1"/>
    </source>
</evidence>
<accession>A0AA88CX87</accession>
<dbReference type="EMBL" id="BTGU01003681">
    <property type="protein sequence ID" value="GMN35341.1"/>
    <property type="molecule type" value="Genomic_DNA"/>
</dbReference>
<organism evidence="1 3">
    <name type="scientific">Ficus carica</name>
    <name type="common">Common fig</name>
    <dbReference type="NCBI Taxonomy" id="3494"/>
    <lineage>
        <taxon>Eukaryota</taxon>
        <taxon>Viridiplantae</taxon>
        <taxon>Streptophyta</taxon>
        <taxon>Embryophyta</taxon>
        <taxon>Tracheophyta</taxon>
        <taxon>Spermatophyta</taxon>
        <taxon>Magnoliopsida</taxon>
        <taxon>eudicotyledons</taxon>
        <taxon>Gunneridae</taxon>
        <taxon>Pentapetalae</taxon>
        <taxon>rosids</taxon>
        <taxon>fabids</taxon>
        <taxon>Rosales</taxon>
        <taxon>Moraceae</taxon>
        <taxon>Ficeae</taxon>
        <taxon>Ficus</taxon>
    </lineage>
</organism>
<comment type="caution">
    <text evidence="1">The sequence shown here is derived from an EMBL/GenBank/DDBJ whole genome shotgun (WGS) entry which is preliminary data.</text>
</comment>
<sequence>MLTVMRGRGGGGGGPGEIATAGQLGLAKCRRRDEALWSSRVAAMELYGAGNEDGDNSLRFLQAQPLHAPLRPRFH</sequence>
<evidence type="ECO:0000313" key="1">
    <source>
        <dbReference type="EMBL" id="GMN35320.1"/>
    </source>
</evidence>
<proteinExistence type="predicted"/>
<dbReference type="AlphaFoldDB" id="A0AA88CX87"/>
<gene>
    <name evidence="1" type="ORF">TIFTF001_045002</name>
    <name evidence="2" type="ORF">TIFTF001_045005</name>
</gene>